<dbReference type="RefSeq" id="XP_012899214.1">
    <property type="nucleotide sequence ID" value="XM_013043760.1"/>
</dbReference>
<organism evidence="1">
    <name type="scientific">Blastocystis hominis</name>
    <dbReference type="NCBI Taxonomy" id="12968"/>
    <lineage>
        <taxon>Eukaryota</taxon>
        <taxon>Sar</taxon>
        <taxon>Stramenopiles</taxon>
        <taxon>Bigyra</taxon>
        <taxon>Opalozoa</taxon>
        <taxon>Opalinata</taxon>
        <taxon>Blastocystidae</taxon>
        <taxon>Blastocystis</taxon>
    </lineage>
</organism>
<dbReference type="SUPFAM" id="SSF52833">
    <property type="entry name" value="Thioredoxin-like"/>
    <property type="match status" value="1"/>
</dbReference>
<accession>D8MAS7</accession>
<dbReference type="AlphaFoldDB" id="D8MAS7"/>
<keyword evidence="2" id="KW-1185">Reference proteome</keyword>
<dbReference type="GeneID" id="24921801"/>
<sequence>MVLYEAARCKECIQVELYFFSFAEDYEEVEDLAFYQAFVDRNEFTHKSTKIANFPAIRFYPRTENGEKKTKWVNFHEDMTIEGMERFLRKYATVELPEPEDDEDL</sequence>
<dbReference type="InParanoid" id="D8MAS7"/>
<dbReference type="EMBL" id="FN668690">
    <property type="protein sequence ID" value="CBK25166.2"/>
    <property type="molecule type" value="Genomic_DNA"/>
</dbReference>
<name>D8MAS7_BLAHO</name>
<evidence type="ECO:0008006" key="3">
    <source>
        <dbReference type="Google" id="ProtNLM"/>
    </source>
</evidence>
<dbReference type="Gene3D" id="3.40.30.10">
    <property type="entry name" value="Glutaredoxin"/>
    <property type="match status" value="1"/>
</dbReference>
<gene>
    <name evidence="1" type="ORF">GSBLH_T00004797001</name>
</gene>
<dbReference type="InterPro" id="IPR036249">
    <property type="entry name" value="Thioredoxin-like_sf"/>
</dbReference>
<protein>
    <recommendedName>
        <fullName evidence="3">Thioredoxin domain-containing protein</fullName>
    </recommendedName>
</protein>
<evidence type="ECO:0000313" key="2">
    <source>
        <dbReference type="Proteomes" id="UP000008312"/>
    </source>
</evidence>
<dbReference type="Proteomes" id="UP000008312">
    <property type="component" value="Unassembled WGS sequence"/>
</dbReference>
<reference evidence="1" key="1">
    <citation type="submission" date="2010-02" db="EMBL/GenBank/DDBJ databases">
        <title>Sequencing and annotation of the Blastocystis hominis genome.</title>
        <authorList>
            <person name="Wincker P."/>
        </authorList>
    </citation>
    <scope>NUCLEOTIDE SEQUENCE</scope>
    <source>
        <strain evidence="1">Singapore isolate B</strain>
    </source>
</reference>
<proteinExistence type="predicted"/>
<evidence type="ECO:0000313" key="1">
    <source>
        <dbReference type="EMBL" id="CBK25166.2"/>
    </source>
</evidence>